<feature type="transmembrane region" description="Helical" evidence="1">
    <location>
        <begin position="15"/>
        <end position="35"/>
    </location>
</feature>
<dbReference type="Proteomes" id="UP001525961">
    <property type="component" value="Unassembled WGS sequence"/>
</dbReference>
<sequence length="46" mass="4911">MILIPRGGDRPRVRFYLCLALLERGGLTVAIGFILPPIAPGTVSSC</sequence>
<evidence type="ECO:0000313" key="3">
    <source>
        <dbReference type="Proteomes" id="UP001525961"/>
    </source>
</evidence>
<keyword evidence="1" id="KW-1133">Transmembrane helix</keyword>
<comment type="caution">
    <text evidence="2">The sequence shown here is derived from an EMBL/GenBank/DDBJ whole genome shotgun (WGS) entry which is preliminary data.</text>
</comment>
<dbReference type="EMBL" id="JAMXFA010000029">
    <property type="protein sequence ID" value="MCT7979911.1"/>
    <property type="molecule type" value="Genomic_DNA"/>
</dbReference>
<accession>A0ABT2NF78</accession>
<evidence type="ECO:0000313" key="2">
    <source>
        <dbReference type="EMBL" id="MCT7979911.1"/>
    </source>
</evidence>
<protein>
    <submittedName>
        <fullName evidence="2">Uncharacterized protein</fullName>
    </submittedName>
</protein>
<proteinExistence type="predicted"/>
<reference evidence="2 3" key="1">
    <citation type="journal article" date="2022" name="Front. Microbiol.">
        <title>High genomic differentiation and limited gene flow indicate recent cryptic speciation within the genus Laspinema (cyanobacteria).</title>
        <authorList>
            <person name="Stanojkovic A."/>
            <person name="Skoupy S."/>
            <person name="Skaloud P."/>
            <person name="Dvorak P."/>
        </authorList>
    </citation>
    <scope>NUCLEOTIDE SEQUENCE [LARGE SCALE GENOMIC DNA]</scope>
    <source>
        <strain evidence="2 3">D3b</strain>
    </source>
</reference>
<keyword evidence="3" id="KW-1185">Reference proteome</keyword>
<evidence type="ECO:0000256" key="1">
    <source>
        <dbReference type="SAM" id="Phobius"/>
    </source>
</evidence>
<dbReference type="RefSeq" id="WP_261236528.1">
    <property type="nucleotide sequence ID" value="NZ_JAMXFA010000029.1"/>
</dbReference>
<organism evidence="2 3">
    <name type="scientific">Laspinema olomoucense D3b</name>
    <dbReference type="NCBI Taxonomy" id="2953688"/>
    <lineage>
        <taxon>Bacteria</taxon>
        <taxon>Bacillati</taxon>
        <taxon>Cyanobacteriota</taxon>
        <taxon>Cyanophyceae</taxon>
        <taxon>Oscillatoriophycideae</taxon>
        <taxon>Oscillatoriales</taxon>
        <taxon>Laspinemataceae</taxon>
        <taxon>Laspinema</taxon>
        <taxon>Laspinema olomoucense</taxon>
    </lineage>
</organism>
<name>A0ABT2NF78_9CYAN</name>
<gene>
    <name evidence="2" type="ORF">NG792_19515</name>
</gene>
<keyword evidence="1" id="KW-0472">Membrane</keyword>
<keyword evidence="1" id="KW-0812">Transmembrane</keyword>